<feature type="region of interest" description="Disordered" evidence="1">
    <location>
        <begin position="391"/>
        <end position="430"/>
    </location>
</feature>
<evidence type="ECO:0000313" key="3">
    <source>
        <dbReference type="Proteomes" id="UP000006514"/>
    </source>
</evidence>
<keyword evidence="3" id="KW-1185">Reference proteome</keyword>
<feature type="region of interest" description="Disordered" evidence="1">
    <location>
        <begin position="315"/>
        <end position="377"/>
    </location>
</feature>
<feature type="region of interest" description="Disordered" evidence="1">
    <location>
        <begin position="565"/>
        <end position="603"/>
    </location>
</feature>
<feature type="region of interest" description="Disordered" evidence="1">
    <location>
        <begin position="77"/>
        <end position="111"/>
    </location>
</feature>
<dbReference type="EMBL" id="JH687805">
    <property type="protein sequence ID" value="EJD40187.1"/>
    <property type="molecule type" value="Genomic_DNA"/>
</dbReference>
<accession>J0LJK8</accession>
<evidence type="ECO:0000313" key="2">
    <source>
        <dbReference type="EMBL" id="EJD40187.1"/>
    </source>
</evidence>
<reference evidence="3" key="1">
    <citation type="journal article" date="2012" name="Science">
        <title>The Paleozoic origin of enzymatic lignin decomposition reconstructed from 31 fungal genomes.</title>
        <authorList>
            <person name="Floudas D."/>
            <person name="Binder M."/>
            <person name="Riley R."/>
            <person name="Barry K."/>
            <person name="Blanchette R.A."/>
            <person name="Henrissat B."/>
            <person name="Martinez A.T."/>
            <person name="Otillar R."/>
            <person name="Spatafora J.W."/>
            <person name="Yadav J.S."/>
            <person name="Aerts A."/>
            <person name="Benoit I."/>
            <person name="Boyd A."/>
            <person name="Carlson A."/>
            <person name="Copeland A."/>
            <person name="Coutinho P.M."/>
            <person name="de Vries R.P."/>
            <person name="Ferreira P."/>
            <person name="Findley K."/>
            <person name="Foster B."/>
            <person name="Gaskell J."/>
            <person name="Glotzer D."/>
            <person name="Gorecki P."/>
            <person name="Heitman J."/>
            <person name="Hesse C."/>
            <person name="Hori C."/>
            <person name="Igarashi K."/>
            <person name="Jurgens J.A."/>
            <person name="Kallen N."/>
            <person name="Kersten P."/>
            <person name="Kohler A."/>
            <person name="Kuees U."/>
            <person name="Kumar T.K.A."/>
            <person name="Kuo A."/>
            <person name="LaButti K."/>
            <person name="Larrondo L.F."/>
            <person name="Lindquist E."/>
            <person name="Ling A."/>
            <person name="Lombard V."/>
            <person name="Lucas S."/>
            <person name="Lundell T."/>
            <person name="Martin R."/>
            <person name="McLaughlin D.J."/>
            <person name="Morgenstern I."/>
            <person name="Morin E."/>
            <person name="Murat C."/>
            <person name="Nagy L.G."/>
            <person name="Nolan M."/>
            <person name="Ohm R.A."/>
            <person name="Patyshakuliyeva A."/>
            <person name="Rokas A."/>
            <person name="Ruiz-Duenas F.J."/>
            <person name="Sabat G."/>
            <person name="Salamov A."/>
            <person name="Samejima M."/>
            <person name="Schmutz J."/>
            <person name="Slot J.C."/>
            <person name="St John F."/>
            <person name="Stenlid J."/>
            <person name="Sun H."/>
            <person name="Sun S."/>
            <person name="Syed K."/>
            <person name="Tsang A."/>
            <person name="Wiebenga A."/>
            <person name="Young D."/>
            <person name="Pisabarro A."/>
            <person name="Eastwood D.C."/>
            <person name="Martin F."/>
            <person name="Cullen D."/>
            <person name="Grigoriev I.V."/>
            <person name="Hibbett D.S."/>
        </authorList>
    </citation>
    <scope>NUCLEOTIDE SEQUENCE [LARGE SCALE GENOMIC DNA]</scope>
    <source>
        <strain evidence="3">TFB10046</strain>
    </source>
</reference>
<feature type="compositionally biased region" description="Polar residues" evidence="1">
    <location>
        <begin position="391"/>
        <end position="402"/>
    </location>
</feature>
<dbReference type="KEGG" id="adl:AURDEDRAFT_170766"/>
<feature type="compositionally biased region" description="Acidic residues" evidence="1">
    <location>
        <begin position="587"/>
        <end position="603"/>
    </location>
</feature>
<organism evidence="2 3">
    <name type="scientific">Auricularia subglabra (strain TFB-10046 / SS5)</name>
    <name type="common">White-rot fungus</name>
    <name type="synonym">Auricularia delicata (strain TFB10046)</name>
    <dbReference type="NCBI Taxonomy" id="717982"/>
    <lineage>
        <taxon>Eukaryota</taxon>
        <taxon>Fungi</taxon>
        <taxon>Dikarya</taxon>
        <taxon>Basidiomycota</taxon>
        <taxon>Agaricomycotina</taxon>
        <taxon>Agaricomycetes</taxon>
        <taxon>Auriculariales</taxon>
        <taxon>Auriculariaceae</taxon>
        <taxon>Auricularia</taxon>
    </lineage>
</organism>
<proteinExistence type="predicted"/>
<dbReference type="InParanoid" id="J0LJK8"/>
<name>J0LJK8_AURST</name>
<evidence type="ECO:0000256" key="1">
    <source>
        <dbReference type="SAM" id="MobiDB-lite"/>
    </source>
</evidence>
<protein>
    <submittedName>
        <fullName evidence="2">Uncharacterized protein</fullName>
    </submittedName>
</protein>
<dbReference type="Proteomes" id="UP000006514">
    <property type="component" value="Unassembled WGS sequence"/>
</dbReference>
<gene>
    <name evidence="2" type="ORF">AURDEDRAFT_170766</name>
</gene>
<sequence length="603" mass="64934">MEDYRFDDLDRLADLAAPGELFFGDGLPHSLYHPNAFSSDFPVSAPDNAPGPFLLDIPSGGAPTLLPSYTVNTRLTTPIPSPPPMGDPKFANRLAGDDQVPTLLPPPKDSPAQRRILITPAILGHPQATAPRVPNIDRALQSTNASSDAAGMPLLVPPPAAAATAETAAGHASRSMQLQDAEGPLDVYHQAAPVYYAPPHFPDMPPVFNGGYPLPHAYPTPLNDGGLPSQQRWNQSGYGMANLHWNTSTPYVPPFPQPHAFGMPQPLPPPPPAATIGGPGPLPFFAPQLPALSYAAGPGLQHASYPAVYPQDVGGPEGGVGPTRRKRHARVQRPTLRRGQQPFVRDNGSHESNATPLVPSINAGSLSEGGHWSTTPLATHMLGHDAQAFSTNSTLQQQSQPASKEGQAAPVSSSRSPAHAHPVPLEPPDYDYSNGQRHACPVCAVDPKASAKKRNGRHTKESMALHFVRNHDGYKEAYGPRAACIFCRKMRNVVRRGYFSAHRTHKKSQRQTPCRKFVELLGQEEPYEEVYKYLVDNGVPIDHWQITESTTLFRALQVIDAAKRTNAPREHGSPVAGPSMHAQVEDAGMETDADAEGSDDEGW</sequence>
<dbReference type="AlphaFoldDB" id="J0LJK8"/>